<dbReference type="AlphaFoldDB" id="A0A3N5AY89"/>
<sequence>MAIRKLCVEEITTIGLNWTETLTCTNPAHTPVGPGDECNAHIYGVTVDLSTVPPTLSFTCDAQFEYQYLQDGATFQDYCNILSSQCSTQLPAGVHVCCGQTLPSVTYSVACSPGSITTTPTYVAGQLSYAFTIDNLCSYTIICVDDTICP</sequence>
<dbReference type="RefSeq" id="WP_123928079.1">
    <property type="nucleotide sequence ID" value="NZ_RKRE01000001.1"/>
</dbReference>
<evidence type="ECO:0000313" key="1">
    <source>
        <dbReference type="EMBL" id="RPF49893.1"/>
    </source>
</evidence>
<dbReference type="Proteomes" id="UP000282654">
    <property type="component" value="Unassembled WGS sequence"/>
</dbReference>
<comment type="caution">
    <text evidence="1">The sequence shown here is derived from an EMBL/GenBank/DDBJ whole genome shotgun (WGS) entry which is preliminary data.</text>
</comment>
<proteinExistence type="predicted"/>
<name>A0A3N5AY89_9THEO</name>
<protein>
    <submittedName>
        <fullName evidence="1">Uncharacterized protein</fullName>
    </submittedName>
</protein>
<keyword evidence="2" id="KW-1185">Reference proteome</keyword>
<dbReference type="EMBL" id="RKRE01000001">
    <property type="protein sequence ID" value="RPF49893.1"/>
    <property type="molecule type" value="Genomic_DNA"/>
</dbReference>
<evidence type="ECO:0000313" key="2">
    <source>
        <dbReference type="Proteomes" id="UP000282654"/>
    </source>
</evidence>
<accession>A0A3N5AY89</accession>
<dbReference type="OrthoDB" id="1786691at2"/>
<organism evidence="1 2">
    <name type="scientific">Thermodesulfitimonas autotrophica</name>
    <dbReference type="NCBI Taxonomy" id="1894989"/>
    <lineage>
        <taxon>Bacteria</taxon>
        <taxon>Bacillati</taxon>
        <taxon>Bacillota</taxon>
        <taxon>Clostridia</taxon>
        <taxon>Thermoanaerobacterales</taxon>
        <taxon>Thermoanaerobacteraceae</taxon>
        <taxon>Thermodesulfitimonas</taxon>
    </lineage>
</organism>
<reference evidence="1 2" key="1">
    <citation type="submission" date="2018-11" db="EMBL/GenBank/DDBJ databases">
        <title>Genomic Encyclopedia of Type Strains, Phase IV (KMG-IV): sequencing the most valuable type-strain genomes for metagenomic binning, comparative biology and taxonomic classification.</title>
        <authorList>
            <person name="Goeker M."/>
        </authorList>
    </citation>
    <scope>NUCLEOTIDE SEQUENCE [LARGE SCALE GENOMIC DNA]</scope>
    <source>
        <strain evidence="1 2">DSM 102936</strain>
    </source>
</reference>
<gene>
    <name evidence="1" type="ORF">EDD75_0719</name>
</gene>